<comment type="caution">
    <text evidence="1">The sequence shown here is derived from an EMBL/GenBank/DDBJ whole genome shotgun (WGS) entry which is preliminary data.</text>
</comment>
<dbReference type="Proteomes" id="UP000299102">
    <property type="component" value="Unassembled WGS sequence"/>
</dbReference>
<keyword evidence="2" id="KW-1185">Reference proteome</keyword>
<sequence length="101" mass="11800">MNLKVIQLIGNLGLRRPAQVNKSSAFPQRVRKWSLHLHRKKGYVATIPLQEDKNGYRRLVHQICSSEMIVELRTDNAKRRIIFTHHDNVSSHIAPQTNYFL</sequence>
<dbReference type="AlphaFoldDB" id="A0A4C1WN54"/>
<name>A0A4C1WN54_EUMVA</name>
<organism evidence="1 2">
    <name type="scientific">Eumeta variegata</name>
    <name type="common">Bagworm moth</name>
    <name type="synonym">Eumeta japonica</name>
    <dbReference type="NCBI Taxonomy" id="151549"/>
    <lineage>
        <taxon>Eukaryota</taxon>
        <taxon>Metazoa</taxon>
        <taxon>Ecdysozoa</taxon>
        <taxon>Arthropoda</taxon>
        <taxon>Hexapoda</taxon>
        <taxon>Insecta</taxon>
        <taxon>Pterygota</taxon>
        <taxon>Neoptera</taxon>
        <taxon>Endopterygota</taxon>
        <taxon>Lepidoptera</taxon>
        <taxon>Glossata</taxon>
        <taxon>Ditrysia</taxon>
        <taxon>Tineoidea</taxon>
        <taxon>Psychidae</taxon>
        <taxon>Oiketicinae</taxon>
        <taxon>Eumeta</taxon>
    </lineage>
</organism>
<evidence type="ECO:0000313" key="1">
    <source>
        <dbReference type="EMBL" id="GBP52290.1"/>
    </source>
</evidence>
<protein>
    <submittedName>
        <fullName evidence="1">Uncharacterized protein</fullName>
    </submittedName>
</protein>
<reference evidence="1 2" key="1">
    <citation type="journal article" date="2019" name="Commun. Biol.">
        <title>The bagworm genome reveals a unique fibroin gene that provides high tensile strength.</title>
        <authorList>
            <person name="Kono N."/>
            <person name="Nakamura H."/>
            <person name="Ohtoshi R."/>
            <person name="Tomita M."/>
            <person name="Numata K."/>
            <person name="Arakawa K."/>
        </authorList>
    </citation>
    <scope>NUCLEOTIDE SEQUENCE [LARGE SCALE GENOMIC DNA]</scope>
</reference>
<dbReference type="EMBL" id="BGZK01000599">
    <property type="protein sequence ID" value="GBP52290.1"/>
    <property type="molecule type" value="Genomic_DNA"/>
</dbReference>
<gene>
    <name evidence="1" type="ORF">EVAR_9202_1</name>
</gene>
<accession>A0A4C1WN54</accession>
<proteinExistence type="predicted"/>
<evidence type="ECO:0000313" key="2">
    <source>
        <dbReference type="Proteomes" id="UP000299102"/>
    </source>
</evidence>